<comment type="caution">
    <text evidence="1">The sequence shown here is derived from an EMBL/GenBank/DDBJ whole genome shotgun (WGS) entry which is preliminary data.</text>
</comment>
<proteinExistence type="predicted"/>
<evidence type="ECO:0000313" key="2">
    <source>
        <dbReference type="Proteomes" id="UP001161405"/>
    </source>
</evidence>
<evidence type="ECO:0000313" key="1">
    <source>
        <dbReference type="EMBL" id="GLQ17492.1"/>
    </source>
</evidence>
<accession>A0ABQ5US61</accession>
<dbReference type="EMBL" id="BSNI01000002">
    <property type="protein sequence ID" value="GLQ17492.1"/>
    <property type="molecule type" value="Genomic_DNA"/>
</dbReference>
<reference evidence="1" key="2">
    <citation type="submission" date="2023-01" db="EMBL/GenBank/DDBJ databases">
        <title>Draft genome sequence of Maritalea porphyrae strain NBRC 107169.</title>
        <authorList>
            <person name="Sun Q."/>
            <person name="Mori K."/>
        </authorList>
    </citation>
    <scope>NUCLEOTIDE SEQUENCE</scope>
    <source>
        <strain evidence="1">NBRC 107169</strain>
    </source>
</reference>
<organism evidence="1 2">
    <name type="scientific">Maritalea porphyrae</name>
    <dbReference type="NCBI Taxonomy" id="880732"/>
    <lineage>
        <taxon>Bacteria</taxon>
        <taxon>Pseudomonadati</taxon>
        <taxon>Pseudomonadota</taxon>
        <taxon>Alphaproteobacteria</taxon>
        <taxon>Hyphomicrobiales</taxon>
        <taxon>Devosiaceae</taxon>
        <taxon>Maritalea</taxon>
    </lineage>
</organism>
<dbReference type="Proteomes" id="UP001161405">
    <property type="component" value="Unassembled WGS sequence"/>
</dbReference>
<gene>
    <name evidence="1" type="ORF">GCM10007879_17410</name>
</gene>
<sequence>MAPTANIKRALIAELMAIRLEIFSDFSVAKLGNVKEIFGGFTWFPPHQIQLQTKR</sequence>
<keyword evidence="2" id="KW-1185">Reference proteome</keyword>
<reference evidence="1" key="1">
    <citation type="journal article" date="2014" name="Int. J. Syst. Evol. Microbiol.">
        <title>Complete genome of a new Firmicutes species belonging to the dominant human colonic microbiota ('Ruminococcus bicirculans') reveals two chromosomes and a selective capacity to utilize plant glucans.</title>
        <authorList>
            <consortium name="NISC Comparative Sequencing Program"/>
            <person name="Wegmann U."/>
            <person name="Louis P."/>
            <person name="Goesmann A."/>
            <person name="Henrissat B."/>
            <person name="Duncan S.H."/>
            <person name="Flint H.J."/>
        </authorList>
    </citation>
    <scope>NUCLEOTIDE SEQUENCE</scope>
    <source>
        <strain evidence="1">NBRC 107169</strain>
    </source>
</reference>
<protein>
    <submittedName>
        <fullName evidence="1">Uncharacterized protein</fullName>
    </submittedName>
</protein>
<name>A0ABQ5US61_9HYPH</name>